<sequence>MDSSLNLIFWALFVVLLPSALSQSCTDPNEILKPCNGLLASNLACDTTCASNPICPGACSNLLGPGKACRCRDGYVRQTLVGGACVPLSSCGTVTAPGNIAVSSTTAAPGNATTSGQ</sequence>
<dbReference type="AlphaFoldDB" id="A0A914V3Z5"/>
<name>A0A914V3Z5_9BILA</name>
<feature type="signal peptide" evidence="1">
    <location>
        <begin position="1"/>
        <end position="22"/>
    </location>
</feature>
<organism evidence="2 3">
    <name type="scientific">Plectus sambesii</name>
    <dbReference type="NCBI Taxonomy" id="2011161"/>
    <lineage>
        <taxon>Eukaryota</taxon>
        <taxon>Metazoa</taxon>
        <taxon>Ecdysozoa</taxon>
        <taxon>Nematoda</taxon>
        <taxon>Chromadorea</taxon>
        <taxon>Plectida</taxon>
        <taxon>Plectina</taxon>
        <taxon>Plectoidea</taxon>
        <taxon>Plectidae</taxon>
        <taxon>Plectus</taxon>
    </lineage>
</organism>
<accession>A0A914V3Z5</accession>
<dbReference type="WBParaSite" id="PSAMB.scaffold1493size30715.g13407.t1">
    <property type="protein sequence ID" value="PSAMB.scaffold1493size30715.g13407.t1"/>
    <property type="gene ID" value="PSAMB.scaffold1493size30715.g13407"/>
</dbReference>
<evidence type="ECO:0000256" key="1">
    <source>
        <dbReference type="SAM" id="SignalP"/>
    </source>
</evidence>
<evidence type="ECO:0000313" key="3">
    <source>
        <dbReference type="WBParaSite" id="PSAMB.scaffold1493size30715.g13407.t1"/>
    </source>
</evidence>
<evidence type="ECO:0000313" key="2">
    <source>
        <dbReference type="Proteomes" id="UP000887566"/>
    </source>
</evidence>
<dbReference type="CDD" id="cd19941">
    <property type="entry name" value="TIL"/>
    <property type="match status" value="1"/>
</dbReference>
<dbReference type="Proteomes" id="UP000887566">
    <property type="component" value="Unplaced"/>
</dbReference>
<protein>
    <submittedName>
        <fullName evidence="3">TIL domain-containing protein</fullName>
    </submittedName>
</protein>
<reference evidence="3" key="1">
    <citation type="submission" date="2022-11" db="UniProtKB">
        <authorList>
            <consortium name="WormBaseParasite"/>
        </authorList>
    </citation>
    <scope>IDENTIFICATION</scope>
</reference>
<keyword evidence="2" id="KW-1185">Reference proteome</keyword>
<keyword evidence="1" id="KW-0732">Signal</keyword>
<feature type="chain" id="PRO_5037434622" evidence="1">
    <location>
        <begin position="23"/>
        <end position="117"/>
    </location>
</feature>
<dbReference type="Gene3D" id="2.10.25.10">
    <property type="entry name" value="Laminin"/>
    <property type="match status" value="1"/>
</dbReference>
<proteinExistence type="predicted"/>